<dbReference type="Proteomes" id="UP000179807">
    <property type="component" value="Unassembled WGS sequence"/>
</dbReference>
<accession>A0A1J4JXZ1</accession>
<protein>
    <submittedName>
        <fullName evidence="2">Uncharacterized protein</fullName>
    </submittedName>
</protein>
<name>A0A1J4JXZ1_9EUKA</name>
<evidence type="ECO:0000313" key="3">
    <source>
        <dbReference type="Proteomes" id="UP000179807"/>
    </source>
</evidence>
<evidence type="ECO:0000256" key="1">
    <source>
        <dbReference type="SAM" id="MobiDB-lite"/>
    </source>
</evidence>
<reference evidence="2" key="1">
    <citation type="submission" date="2016-10" db="EMBL/GenBank/DDBJ databases">
        <authorList>
            <person name="Benchimol M."/>
            <person name="Almeida L.G."/>
            <person name="Vasconcelos A.T."/>
            <person name="Perreira-Neves A."/>
            <person name="Rosa I.A."/>
            <person name="Tasca T."/>
            <person name="Bogo M.R."/>
            <person name="de Souza W."/>
        </authorList>
    </citation>
    <scope>NUCLEOTIDE SEQUENCE [LARGE SCALE GENOMIC DNA]</scope>
    <source>
        <strain evidence="2">K</strain>
    </source>
</reference>
<keyword evidence="3" id="KW-1185">Reference proteome</keyword>
<dbReference type="EMBL" id="MLAK01000815">
    <property type="protein sequence ID" value="OHT03859.1"/>
    <property type="molecule type" value="Genomic_DNA"/>
</dbReference>
<sequence>MLDFHKLYKKFDEIVEKVQDFVGTERLSFMFGKPKQQPKSPSLHLPSSFENRQPPPPPSTPPSKPNTQFDFKPSRSLSLSSKNGGCVFEPEFILKLKPEPPSEVTISTPGFIILMEQFDTKDSAISRRHPSKKLVIHDDRFIPSALRHKYGLNDPEQERKEKAQICLNRLNAKNSQQIIKDLLELQHEPSFIMQLLLDRATVNEDSPEKNSHLRNFAHLAIDLSSDKAFKRCCCEMSIATYEELVKSDKFVLNKVECILVWISYLVIGRVIKRRQFFKCLELAIKYQNGDNAVDLIRASLVTCGKFIDEVKWNESATFYRYIIENPPKSGYLLFLLNDLKKLRDSVWNEECFKPIQVKVAHEMDDTTLQATLYDLYMSWHEDPSFGTPRVPPKATIEKVVRAIFKNYVDKKITELDYSRWVGLLIENAEVDHNHFPTFITNSKDVVPESDLPGFYSILGGLYDTKQIKFQTIVSLGGIESPDFIDAIGESTYIDQREISEALAALDKGKINDNTIAALVMISDWSDTQEKNKTAYGRAVDFSRIVLSGIEEADDQIEPKDLFDKRKQYILEASEGISKALLKEILYRIISGSNLSDEFMKKAENYFSELKLY</sequence>
<dbReference type="VEuPathDB" id="TrichDB:TRFO_01585"/>
<proteinExistence type="predicted"/>
<organism evidence="2 3">
    <name type="scientific">Tritrichomonas foetus</name>
    <dbReference type="NCBI Taxonomy" id="1144522"/>
    <lineage>
        <taxon>Eukaryota</taxon>
        <taxon>Metamonada</taxon>
        <taxon>Parabasalia</taxon>
        <taxon>Tritrichomonadida</taxon>
        <taxon>Tritrichomonadidae</taxon>
        <taxon>Tritrichomonas</taxon>
    </lineage>
</organism>
<feature type="compositionally biased region" description="Pro residues" evidence="1">
    <location>
        <begin position="53"/>
        <end position="64"/>
    </location>
</feature>
<dbReference type="InterPro" id="IPR016024">
    <property type="entry name" value="ARM-type_fold"/>
</dbReference>
<evidence type="ECO:0000313" key="2">
    <source>
        <dbReference type="EMBL" id="OHT03859.1"/>
    </source>
</evidence>
<dbReference type="GeneID" id="94824885"/>
<feature type="region of interest" description="Disordered" evidence="1">
    <location>
        <begin position="32"/>
        <end position="78"/>
    </location>
</feature>
<dbReference type="AlphaFoldDB" id="A0A1J4JXZ1"/>
<dbReference type="RefSeq" id="XP_068356995.1">
    <property type="nucleotide sequence ID" value="XM_068490181.1"/>
</dbReference>
<comment type="caution">
    <text evidence="2">The sequence shown here is derived from an EMBL/GenBank/DDBJ whole genome shotgun (WGS) entry which is preliminary data.</text>
</comment>
<dbReference type="SUPFAM" id="SSF48371">
    <property type="entry name" value="ARM repeat"/>
    <property type="match status" value="1"/>
</dbReference>
<gene>
    <name evidence="2" type="ORF">TRFO_01585</name>
</gene>
<dbReference type="Gene3D" id="1.25.40.180">
    <property type="match status" value="1"/>
</dbReference>